<dbReference type="EMBL" id="JAJFNJ020000003">
    <property type="protein sequence ID" value="MEC3889809.1"/>
    <property type="molecule type" value="Genomic_DNA"/>
</dbReference>
<reference evidence="4" key="2">
    <citation type="submission" date="2024-01" db="EMBL/GenBank/DDBJ databases">
        <title>Long-read genome sequencing of X. campestris pv. papavericola.</title>
        <authorList>
            <person name="Hussain R.M.F."/>
            <person name="Greer S."/>
            <person name="Harrison J."/>
            <person name="Grant M."/>
            <person name="Vicente J."/>
            <person name="Studholme D.J."/>
        </authorList>
    </citation>
    <scope>NUCLEOTIDE SEQUENCE</scope>
    <source>
        <strain evidence="4">NCPPB 2970</strain>
    </source>
</reference>
<dbReference type="Proteomes" id="UP001297361">
    <property type="component" value="Unassembled WGS sequence"/>
</dbReference>
<accession>A0AAJ2X778</accession>
<evidence type="ECO:0000259" key="3">
    <source>
        <dbReference type="PROSITE" id="PS50110"/>
    </source>
</evidence>
<dbReference type="Gene3D" id="3.40.50.2300">
    <property type="match status" value="1"/>
</dbReference>
<feature type="domain" description="Response regulatory" evidence="3">
    <location>
        <begin position="8"/>
        <end position="120"/>
    </location>
</feature>
<evidence type="ECO:0000313" key="5">
    <source>
        <dbReference type="Proteomes" id="UP001297361"/>
    </source>
</evidence>
<dbReference type="PROSITE" id="PS50110">
    <property type="entry name" value="RESPONSE_REGULATORY"/>
    <property type="match status" value="1"/>
</dbReference>
<evidence type="ECO:0000313" key="4">
    <source>
        <dbReference type="EMBL" id="MEC3889809.1"/>
    </source>
</evidence>
<evidence type="ECO:0000256" key="2">
    <source>
        <dbReference type="PROSITE-ProRule" id="PRU00169"/>
    </source>
</evidence>
<organism evidence="4 5">
    <name type="scientific">Xanthomonas campestris pv. papavericola</name>
    <dbReference type="NCBI Taxonomy" id="487881"/>
    <lineage>
        <taxon>Bacteria</taxon>
        <taxon>Pseudomonadati</taxon>
        <taxon>Pseudomonadota</taxon>
        <taxon>Gammaproteobacteria</taxon>
        <taxon>Lysobacterales</taxon>
        <taxon>Lysobacteraceae</taxon>
        <taxon>Xanthomonas</taxon>
    </lineage>
</organism>
<feature type="modified residue" description="4-aspartylphosphate" evidence="2">
    <location>
        <position position="58"/>
    </location>
</feature>
<dbReference type="SUPFAM" id="SSF52172">
    <property type="entry name" value="CheY-like"/>
    <property type="match status" value="1"/>
</dbReference>
<dbReference type="PANTHER" id="PTHR44591:SF18">
    <property type="entry name" value="REGULATORY PROTEIN"/>
    <property type="match status" value="1"/>
</dbReference>
<evidence type="ECO:0000256" key="1">
    <source>
        <dbReference type="ARBA" id="ARBA00022553"/>
    </source>
</evidence>
<dbReference type="Pfam" id="PF00072">
    <property type="entry name" value="Response_reg"/>
    <property type="match status" value="1"/>
</dbReference>
<comment type="caution">
    <text evidence="4">The sequence shown here is derived from an EMBL/GenBank/DDBJ whole genome shotgun (WGS) entry which is preliminary data.</text>
</comment>
<reference evidence="4" key="1">
    <citation type="submission" date="2021-10" db="EMBL/GenBank/DDBJ databases">
        <authorList>
            <person name="Hussein R."/>
            <person name="Harrison J."/>
            <person name="Studholme D.J."/>
            <person name="Vicente J."/>
            <person name="Grant M."/>
        </authorList>
    </citation>
    <scope>NUCLEOTIDE SEQUENCE</scope>
    <source>
        <strain evidence="4">NCPPB 2970</strain>
    </source>
</reference>
<dbReference type="SMART" id="SM00448">
    <property type="entry name" value="REC"/>
    <property type="match status" value="1"/>
</dbReference>
<dbReference type="InterPro" id="IPR001789">
    <property type="entry name" value="Sig_transdc_resp-reg_receiver"/>
</dbReference>
<dbReference type="PANTHER" id="PTHR44591">
    <property type="entry name" value="STRESS RESPONSE REGULATOR PROTEIN 1"/>
    <property type="match status" value="1"/>
</dbReference>
<dbReference type="InterPro" id="IPR011006">
    <property type="entry name" value="CheY-like_superfamily"/>
</dbReference>
<name>A0AAJ2X778_XANCA</name>
<dbReference type="GO" id="GO:0000160">
    <property type="term" value="P:phosphorelay signal transduction system"/>
    <property type="evidence" value="ECO:0007669"/>
    <property type="project" value="InterPro"/>
</dbReference>
<gene>
    <name evidence="4" type="ORF">LLE72_019145</name>
</gene>
<protein>
    <submittedName>
        <fullName evidence="4">Response regulator</fullName>
    </submittedName>
</protein>
<dbReference type="RefSeq" id="WP_228427198.1">
    <property type="nucleotide sequence ID" value="NZ_JAJFNJ020000003.1"/>
</dbReference>
<dbReference type="AlphaFoldDB" id="A0AAJ2X778"/>
<keyword evidence="1 2" id="KW-0597">Phosphoprotein</keyword>
<dbReference type="InterPro" id="IPR050595">
    <property type="entry name" value="Bact_response_regulator"/>
</dbReference>
<sequence length="127" mass="13865">MSLPGRSLVLLVEDDTAMREMATLILEEHGLEVMTAPDASYALQLVHSNPALRLIVTDVVMPGPISGYDMACKLREAGIRIPVILVSGWTKLPGEAPENTRFLLKPYTLAAFYECVDASLEQPILAL</sequence>
<proteinExistence type="predicted"/>